<gene>
    <name evidence="1" type="ORF">GGR46_002884</name>
</gene>
<dbReference type="InterPro" id="IPR007396">
    <property type="entry name" value="TR_PAI2-type"/>
</dbReference>
<dbReference type="PANTHER" id="PTHR35802:SF1">
    <property type="entry name" value="PROTEASE SYNTHASE AND SPORULATION PROTEIN PAI 2"/>
    <property type="match status" value="1"/>
</dbReference>
<keyword evidence="2" id="KW-1185">Reference proteome</keyword>
<comment type="caution">
    <text evidence="1">The sequence shown here is derived from an EMBL/GenBank/DDBJ whole genome shotgun (WGS) entry which is preliminary data.</text>
</comment>
<dbReference type="EMBL" id="JACIEH010000002">
    <property type="protein sequence ID" value="MBB4099320.1"/>
    <property type="molecule type" value="Genomic_DNA"/>
</dbReference>
<dbReference type="Proteomes" id="UP000557392">
    <property type="component" value="Unassembled WGS sequence"/>
</dbReference>
<dbReference type="InterPro" id="IPR012349">
    <property type="entry name" value="Split_barrel_FMN-bd"/>
</dbReference>
<proteinExistence type="predicted"/>
<name>A0A7W6JVS6_9SPHN</name>
<evidence type="ECO:0000313" key="2">
    <source>
        <dbReference type="Proteomes" id="UP000557392"/>
    </source>
</evidence>
<accession>A0A7W6JVS6</accession>
<dbReference type="AlphaFoldDB" id="A0A7W6JVS6"/>
<protein>
    <submittedName>
        <fullName evidence="1">Transcriptional regulator</fullName>
    </submittedName>
</protein>
<organism evidence="1 2">
    <name type="scientific">Sphingomonas kyeonggiensis</name>
    <dbReference type="NCBI Taxonomy" id="1268553"/>
    <lineage>
        <taxon>Bacteria</taxon>
        <taxon>Pseudomonadati</taxon>
        <taxon>Pseudomonadota</taxon>
        <taxon>Alphaproteobacteria</taxon>
        <taxon>Sphingomonadales</taxon>
        <taxon>Sphingomonadaceae</taxon>
        <taxon>Sphingomonas</taxon>
    </lineage>
</organism>
<evidence type="ECO:0000313" key="1">
    <source>
        <dbReference type="EMBL" id="MBB4099320.1"/>
    </source>
</evidence>
<sequence>MSRFAPRRSGDVARMVRQEVLGLVTTHDCGGFISTPLPLFAELDEAGEVRMLVGHFAKANPHVARVVTTPRAHVSFFGPHAYISPSMVSKTDWGPTWNYRLAQFEVDIMLEPGNEDRVIRTLATLLEGTEEGGWTVERMGPRYADLVAHVVAFRAKVVRSSARFKLGQDESMTSFQEVLAALGDTPLSRAMREQRD</sequence>
<reference evidence="1 2" key="1">
    <citation type="submission" date="2020-08" db="EMBL/GenBank/DDBJ databases">
        <title>Genomic Encyclopedia of Type Strains, Phase IV (KMG-IV): sequencing the most valuable type-strain genomes for metagenomic binning, comparative biology and taxonomic classification.</title>
        <authorList>
            <person name="Goeker M."/>
        </authorList>
    </citation>
    <scope>NUCLEOTIDE SEQUENCE [LARGE SCALE GENOMIC DNA]</scope>
    <source>
        <strain evidence="1 2">DSM 101806</strain>
    </source>
</reference>
<dbReference type="RefSeq" id="WP_183998607.1">
    <property type="nucleotide sequence ID" value="NZ_JACIEH010000002.1"/>
</dbReference>
<dbReference type="PANTHER" id="PTHR35802">
    <property type="entry name" value="PROTEASE SYNTHASE AND SPORULATION PROTEIN PAI 2"/>
    <property type="match status" value="1"/>
</dbReference>
<dbReference type="Pfam" id="PF04299">
    <property type="entry name" value="FMN_bind_2"/>
    <property type="match status" value="1"/>
</dbReference>
<dbReference type="SUPFAM" id="SSF50475">
    <property type="entry name" value="FMN-binding split barrel"/>
    <property type="match status" value="1"/>
</dbReference>
<dbReference type="Gene3D" id="2.30.110.10">
    <property type="entry name" value="Electron Transport, Fmn-binding Protein, Chain A"/>
    <property type="match status" value="1"/>
</dbReference>